<dbReference type="InterPro" id="IPR036653">
    <property type="entry name" value="CinA-like_C"/>
</dbReference>
<dbReference type="EMBL" id="DAAFPK010000002">
    <property type="protein sequence ID" value="HAB0952699.1"/>
    <property type="molecule type" value="Genomic_DNA"/>
</dbReference>
<dbReference type="GO" id="GO:0016853">
    <property type="term" value="F:isomerase activity"/>
    <property type="evidence" value="ECO:0007669"/>
    <property type="project" value="UniProtKB-KW"/>
</dbReference>
<comment type="caution">
    <text evidence="3">The sequence shown here is derived from an EMBL/GenBank/DDBJ whole genome shotgun (WGS) entry which is preliminary data.</text>
</comment>
<dbReference type="AlphaFoldDB" id="A0A3T2W7Y3"/>
<keyword evidence="3" id="KW-0413">Isomerase</keyword>
<reference evidence="3" key="2">
    <citation type="submission" date="2019-10" db="EMBL/GenBank/DDBJ databases">
        <authorList>
            <consortium name="NCBI Pathogen Detection Project"/>
        </authorList>
    </citation>
    <scope>NUCLEOTIDE SEQUENCE</scope>
    <source>
        <strain evidence="3">Salmonella enterica</strain>
    </source>
</reference>
<dbReference type="InterPro" id="IPR008136">
    <property type="entry name" value="CinA_C"/>
</dbReference>
<evidence type="ECO:0000313" key="4">
    <source>
        <dbReference type="EMBL" id="HAB2302249.1"/>
    </source>
</evidence>
<organism evidence="3">
    <name type="scientific">Salmonella enterica subsp. enterica serovar Orion</name>
    <dbReference type="NCBI Taxonomy" id="399586"/>
    <lineage>
        <taxon>Bacteria</taxon>
        <taxon>Pseudomonadati</taxon>
        <taxon>Pseudomonadota</taxon>
        <taxon>Gammaproteobacteria</taxon>
        <taxon>Enterobacterales</taxon>
        <taxon>Enterobacteriaceae</taxon>
        <taxon>Salmonella</taxon>
    </lineage>
</organism>
<dbReference type="RefSeq" id="WP_023217851.1">
    <property type="nucleotide sequence ID" value="NZ_JBICPU010000001.1"/>
</dbReference>
<protein>
    <submittedName>
        <fullName evidence="3">2-oxo-tetronate isomerase</fullName>
    </submittedName>
</protein>
<name>A0A3T2W7Y3_SALET</name>
<evidence type="ECO:0000313" key="5">
    <source>
        <dbReference type="EMBL" id="HAB6306054.1"/>
    </source>
</evidence>
<feature type="domain" description="CinA C-terminal" evidence="1">
    <location>
        <begin position="19"/>
        <end position="168"/>
    </location>
</feature>
<evidence type="ECO:0000313" key="2">
    <source>
        <dbReference type="EMBL" id="HAB0952699.1"/>
    </source>
</evidence>
<dbReference type="Pfam" id="PF02464">
    <property type="entry name" value="CinA"/>
    <property type="match status" value="1"/>
</dbReference>
<proteinExistence type="predicted"/>
<dbReference type="EMBL" id="DAAFUC010000001">
    <property type="protein sequence ID" value="HAB1528283.1"/>
    <property type="molecule type" value="Genomic_DNA"/>
</dbReference>
<gene>
    <name evidence="4" type="ORF">GB313_06315</name>
    <name evidence="5" type="ORF">GB401_03105</name>
    <name evidence="3" type="ORF">GBV37_03110</name>
    <name evidence="2" type="ORF">GBY05_07140</name>
</gene>
<dbReference type="EMBL" id="DAAHJA010000001">
    <property type="protein sequence ID" value="HAB6306054.1"/>
    <property type="molecule type" value="Genomic_DNA"/>
</dbReference>
<evidence type="ECO:0000259" key="1">
    <source>
        <dbReference type="Pfam" id="PF02464"/>
    </source>
</evidence>
<evidence type="ECO:0000313" key="3">
    <source>
        <dbReference type="EMBL" id="HAB1528283.1"/>
    </source>
</evidence>
<dbReference type="NCBIfam" id="NF002972">
    <property type="entry name" value="PRK03657.1"/>
    <property type="match status" value="1"/>
</dbReference>
<dbReference type="Gene3D" id="3.90.950.20">
    <property type="entry name" value="CinA-like"/>
    <property type="match status" value="1"/>
</dbReference>
<dbReference type="NCBIfam" id="TIGR00199">
    <property type="entry name" value="PncC_domain"/>
    <property type="match status" value="1"/>
</dbReference>
<sequence>MRLEQHDIVTLDEAESVDSLTKKLGDLLVNQKLRLTTAESCTGGKLASALCAAEDTPSFYGVGYVTFTDEAKAKILRVQRHSLAEHTAVSEAVVTEMAQGAKDQAEVNISIAISGYGGPEGGEDGTPAGTVWFAWNINNTTFTSRQHFNGDCQEVLEKCVRFALAELLFLLTKHKQ</sequence>
<accession>A0A3T2W7Y3</accession>
<reference evidence="3" key="1">
    <citation type="journal article" date="2018" name="Genome Biol.">
        <title>SKESA: strategic k-mer extension for scrupulous assemblies.</title>
        <authorList>
            <person name="Souvorov A."/>
            <person name="Agarwala R."/>
            <person name="Lipman D.J."/>
        </authorList>
    </citation>
    <scope>NUCLEOTIDE SEQUENCE</scope>
    <source>
        <strain evidence="3">Salmonella enterica</strain>
    </source>
</reference>
<dbReference type="EMBL" id="DAAGAU010000002">
    <property type="protein sequence ID" value="HAB2302249.1"/>
    <property type="molecule type" value="Genomic_DNA"/>
</dbReference>
<dbReference type="SUPFAM" id="SSF142433">
    <property type="entry name" value="CinA-like"/>
    <property type="match status" value="1"/>
</dbReference>